<proteinExistence type="inferred from homology"/>
<evidence type="ECO:0000256" key="5">
    <source>
        <dbReference type="ARBA" id="ARBA00023136"/>
    </source>
</evidence>
<feature type="transmembrane region" description="Helical" evidence="6">
    <location>
        <begin position="195"/>
        <end position="219"/>
    </location>
</feature>
<reference evidence="7" key="1">
    <citation type="submission" date="2019-10" db="EMBL/GenBank/DDBJ databases">
        <authorList>
            <consortium name="DOE Joint Genome Institute"/>
            <person name="Kuo A."/>
            <person name="Miyauchi S."/>
            <person name="Kiss E."/>
            <person name="Drula E."/>
            <person name="Kohler A."/>
            <person name="Sanchez-Garcia M."/>
            <person name="Andreopoulos B."/>
            <person name="Barry K.W."/>
            <person name="Bonito G."/>
            <person name="Buee M."/>
            <person name="Carver A."/>
            <person name="Chen C."/>
            <person name="Cichocki N."/>
            <person name="Clum A."/>
            <person name="Culley D."/>
            <person name="Crous P.W."/>
            <person name="Fauchery L."/>
            <person name="Girlanda M."/>
            <person name="Hayes R."/>
            <person name="Keri Z."/>
            <person name="LaButti K."/>
            <person name="Lipzen A."/>
            <person name="Lombard V."/>
            <person name="Magnuson J."/>
            <person name="Maillard F."/>
            <person name="Morin E."/>
            <person name="Murat C."/>
            <person name="Nolan M."/>
            <person name="Ohm R."/>
            <person name="Pangilinan J."/>
            <person name="Pereira M."/>
            <person name="Perotto S."/>
            <person name="Peter M."/>
            <person name="Riley R."/>
            <person name="Sitrit Y."/>
            <person name="Stielow B."/>
            <person name="Szollosi G."/>
            <person name="Zifcakova L."/>
            <person name="Stursova M."/>
            <person name="Spatafora J.W."/>
            <person name="Tedersoo L."/>
            <person name="Vaario L.-M."/>
            <person name="Yamada A."/>
            <person name="Yan M."/>
            <person name="Wang P."/>
            <person name="Xu J."/>
            <person name="Bruns T."/>
            <person name="Baldrian P."/>
            <person name="Vilgalys R."/>
            <person name="Henrissat B."/>
            <person name="Grigoriev I.V."/>
            <person name="Hibbett D."/>
            <person name="Nagy L.G."/>
            <person name="Martin F.M."/>
        </authorList>
    </citation>
    <scope>NUCLEOTIDE SEQUENCE</scope>
    <source>
        <strain evidence="7">BED1</strain>
    </source>
</reference>
<evidence type="ECO:0000256" key="4">
    <source>
        <dbReference type="ARBA" id="ARBA00022989"/>
    </source>
</evidence>
<dbReference type="GO" id="GO:0005886">
    <property type="term" value="C:plasma membrane"/>
    <property type="evidence" value="ECO:0007669"/>
    <property type="project" value="TreeGrafter"/>
</dbReference>
<evidence type="ECO:0000256" key="1">
    <source>
        <dbReference type="ARBA" id="ARBA00004141"/>
    </source>
</evidence>
<gene>
    <name evidence="7" type="ORF">L210DRAFT_3612782</name>
</gene>
<keyword evidence="4 6" id="KW-1133">Transmembrane helix</keyword>
<keyword evidence="3 6" id="KW-0812">Transmembrane</keyword>
<dbReference type="InterPro" id="IPR001248">
    <property type="entry name" value="Pur-cyt_permease"/>
</dbReference>
<organism evidence="7 8">
    <name type="scientific">Boletus edulis BED1</name>
    <dbReference type="NCBI Taxonomy" id="1328754"/>
    <lineage>
        <taxon>Eukaryota</taxon>
        <taxon>Fungi</taxon>
        <taxon>Dikarya</taxon>
        <taxon>Basidiomycota</taxon>
        <taxon>Agaricomycotina</taxon>
        <taxon>Agaricomycetes</taxon>
        <taxon>Agaricomycetidae</taxon>
        <taxon>Boletales</taxon>
        <taxon>Boletineae</taxon>
        <taxon>Boletaceae</taxon>
        <taxon>Boletoideae</taxon>
        <taxon>Boletus</taxon>
    </lineage>
</organism>
<dbReference type="Pfam" id="PF02133">
    <property type="entry name" value="Transp_cyt_pur"/>
    <property type="match status" value="2"/>
</dbReference>
<dbReference type="Proteomes" id="UP001194468">
    <property type="component" value="Unassembled WGS sequence"/>
</dbReference>
<evidence type="ECO:0000313" key="7">
    <source>
        <dbReference type="EMBL" id="KAF8439098.1"/>
    </source>
</evidence>
<name>A0AAD4BSN2_BOLED</name>
<dbReference type="EMBL" id="WHUW01000015">
    <property type="protein sequence ID" value="KAF8439098.1"/>
    <property type="molecule type" value="Genomic_DNA"/>
</dbReference>
<evidence type="ECO:0000313" key="8">
    <source>
        <dbReference type="Proteomes" id="UP001194468"/>
    </source>
</evidence>
<accession>A0AAD4BSN2</accession>
<dbReference type="InterPro" id="IPR045225">
    <property type="entry name" value="Uracil/uridine/allantoin_perm"/>
</dbReference>
<dbReference type="AlphaFoldDB" id="A0AAD4BSN2"/>
<keyword evidence="8" id="KW-1185">Reference proteome</keyword>
<dbReference type="Gene3D" id="1.10.4160.10">
    <property type="entry name" value="Hydantoin permease"/>
    <property type="match status" value="1"/>
</dbReference>
<comment type="subcellular location">
    <subcellularLocation>
        <location evidence="1">Membrane</location>
        <topology evidence="1">Multi-pass membrane protein</topology>
    </subcellularLocation>
</comment>
<keyword evidence="5 6" id="KW-0472">Membrane</keyword>
<dbReference type="PANTHER" id="PTHR30618">
    <property type="entry name" value="NCS1 FAMILY PURINE/PYRIMIDINE TRANSPORTER"/>
    <property type="match status" value="1"/>
</dbReference>
<protein>
    <submittedName>
        <fullName evidence="7">Uncharacterized protein</fullName>
    </submittedName>
</protein>
<evidence type="ECO:0000256" key="6">
    <source>
        <dbReference type="SAM" id="Phobius"/>
    </source>
</evidence>
<feature type="transmembrane region" description="Helical" evidence="6">
    <location>
        <begin position="170"/>
        <end position="189"/>
    </location>
</feature>
<reference evidence="7" key="2">
    <citation type="journal article" date="2020" name="Nat. Commun.">
        <title>Large-scale genome sequencing of mycorrhizal fungi provides insights into the early evolution of symbiotic traits.</title>
        <authorList>
            <person name="Miyauchi S."/>
            <person name="Kiss E."/>
            <person name="Kuo A."/>
            <person name="Drula E."/>
            <person name="Kohler A."/>
            <person name="Sanchez-Garcia M."/>
            <person name="Morin E."/>
            <person name="Andreopoulos B."/>
            <person name="Barry K.W."/>
            <person name="Bonito G."/>
            <person name="Buee M."/>
            <person name="Carver A."/>
            <person name="Chen C."/>
            <person name="Cichocki N."/>
            <person name="Clum A."/>
            <person name="Culley D."/>
            <person name="Crous P.W."/>
            <person name="Fauchery L."/>
            <person name="Girlanda M."/>
            <person name="Hayes R.D."/>
            <person name="Keri Z."/>
            <person name="LaButti K."/>
            <person name="Lipzen A."/>
            <person name="Lombard V."/>
            <person name="Magnuson J."/>
            <person name="Maillard F."/>
            <person name="Murat C."/>
            <person name="Nolan M."/>
            <person name="Ohm R.A."/>
            <person name="Pangilinan J."/>
            <person name="Pereira M.F."/>
            <person name="Perotto S."/>
            <person name="Peter M."/>
            <person name="Pfister S."/>
            <person name="Riley R."/>
            <person name="Sitrit Y."/>
            <person name="Stielow J.B."/>
            <person name="Szollosi G."/>
            <person name="Zifcakova L."/>
            <person name="Stursova M."/>
            <person name="Spatafora J.W."/>
            <person name="Tedersoo L."/>
            <person name="Vaario L.M."/>
            <person name="Yamada A."/>
            <person name="Yan M."/>
            <person name="Wang P."/>
            <person name="Xu J."/>
            <person name="Bruns T."/>
            <person name="Baldrian P."/>
            <person name="Vilgalys R."/>
            <person name="Dunand C."/>
            <person name="Henrissat B."/>
            <person name="Grigoriev I.V."/>
            <person name="Hibbett D."/>
            <person name="Nagy L.G."/>
            <person name="Martin F.M."/>
        </authorList>
    </citation>
    <scope>NUCLEOTIDE SEQUENCE</scope>
    <source>
        <strain evidence="7">BED1</strain>
    </source>
</reference>
<dbReference type="PANTHER" id="PTHR30618:SF2">
    <property type="entry name" value="ALLANTOIN PERMEASE-RELATED"/>
    <property type="match status" value="1"/>
</dbReference>
<evidence type="ECO:0000256" key="2">
    <source>
        <dbReference type="ARBA" id="ARBA00008974"/>
    </source>
</evidence>
<comment type="similarity">
    <text evidence="2">Belongs to the purine-cytosine permease (2.A.39) family.</text>
</comment>
<evidence type="ECO:0000256" key="3">
    <source>
        <dbReference type="ARBA" id="ARBA00022692"/>
    </source>
</evidence>
<sequence>MSVVRRLTQTLQLPPHDAGLALAQQLITNENLLPVVHENRTWRTMLRFFHDIFPVVTSFGVFGSLWCFQSRRNGLVRTPDSSLPLYGMGRVLMLLRATWPYTNSLPAASGTTTRDSMSCFLFWLASLPLSWFPVHKIFVREDSGVTPTAAIAHDIGPIVKQPASIHGSNLAWAMVVSLMSCISDMVTLLTNAPDFAFWASTPAAALWLQLFYLLSYVWFISALSLLRRTNISANSVSAGCDLTVLLPRFIAGNIRRGGYIAAIDGLCICPWNLLKSSNDFASCLSAHTLFLSCIAGAMWYTYTAYTAYISGILINVEKFEFAGASDTVSIAAIRIYELSFLTGLAGYRLWCMMC</sequence>
<comment type="caution">
    <text evidence="7">The sequence shown here is derived from an EMBL/GenBank/DDBJ whole genome shotgun (WGS) entry which is preliminary data.</text>
</comment>
<dbReference type="GO" id="GO:0015205">
    <property type="term" value="F:nucleobase transmembrane transporter activity"/>
    <property type="evidence" value="ECO:0007669"/>
    <property type="project" value="TreeGrafter"/>
</dbReference>